<dbReference type="EMBL" id="JADIMZ010000159">
    <property type="protein sequence ID" value="MBO8433631.1"/>
    <property type="molecule type" value="Genomic_DNA"/>
</dbReference>
<proteinExistence type="predicted"/>
<accession>A0A9D9DU13</accession>
<evidence type="ECO:0000259" key="3">
    <source>
        <dbReference type="PROSITE" id="PS50853"/>
    </source>
</evidence>
<dbReference type="Pfam" id="PF00041">
    <property type="entry name" value="fn3"/>
    <property type="match status" value="1"/>
</dbReference>
<dbReference type="PANTHER" id="PTHR13817">
    <property type="entry name" value="TITIN"/>
    <property type="match status" value="1"/>
</dbReference>
<reference evidence="4" key="1">
    <citation type="submission" date="2020-10" db="EMBL/GenBank/DDBJ databases">
        <authorList>
            <person name="Gilroy R."/>
        </authorList>
    </citation>
    <scope>NUCLEOTIDE SEQUENCE</scope>
    <source>
        <strain evidence="4">2889</strain>
    </source>
</reference>
<feature type="domain" description="Fibronectin type-III" evidence="3">
    <location>
        <begin position="1159"/>
        <end position="1244"/>
    </location>
</feature>
<feature type="region of interest" description="Disordered" evidence="2">
    <location>
        <begin position="1"/>
        <end position="21"/>
    </location>
</feature>
<keyword evidence="1" id="KW-0677">Repeat</keyword>
<evidence type="ECO:0000313" key="5">
    <source>
        <dbReference type="Proteomes" id="UP000823612"/>
    </source>
</evidence>
<dbReference type="SMART" id="SM00060">
    <property type="entry name" value="FN3"/>
    <property type="match status" value="4"/>
</dbReference>
<comment type="caution">
    <text evidence="4">The sequence shown here is derived from an EMBL/GenBank/DDBJ whole genome shotgun (WGS) entry which is preliminary data.</text>
</comment>
<sequence>QIPVGGYHLSGDEPAPATRPEDGWTWFQLKTETTDTLNGDYLLTDQDPVALTGLGQEQPANPIGFDFPLAGRTMDHFGITGNGHLFLSQGNTLIASYKTYSSNIDSNLVQAMPQLMLATSYDRRNTCTVASDNTTRIGYSTDAENGLLYIGYENLLLSANGQTYRWSYDIVLNQNGDIQVWFRDMETPGANPDESTWNTFGFSFVLKANSGEGALYAADWNSTTSTSTSYLNVDAATEGKTLTFTYPENCTKPENVEASASFPLQLAEALEVELSLEGEYDGFIAFLADNNSVEERPTDGKTYAIDQRIGVNYRPGDSIGGFPILLSGNSKFSFTSENLKPASTYYIYVYPYNNLCAGGPMYMENPIILEANTLQAPPAVSIAQIGENSATLRFENLDAETEIVVGLARRDYGATDRLLDINGQVYQQGDTLFHDPGTETAGSSYNHGPYLIQTVHAGTVTNNNLELTNLEAATSYYTYIWSRTGDTTYTAQYSALPFRTVSTVDDHSVIVFDFGTDRIPASSESGVLPAGWSQSASSNASFAVAMPQVGERTDENKSLYLRMPSAGEFVEADAISPEFQARYPDLRVHYRFQKASGSGMSASTGALRAGDTLSIYYKETNSSEWNLIATLTSQTIPTYAANNFADASFTLPSLETGNNYQLRFRFKGLPSVRRETFSLNQVRIEPELPCAYPTDIVVNDSLTTHRIIGLNFSDPNTLATEILYQYCPEEGEWSAWHSSSNHETLEVRSLNAHTRYQIRLRATCSTGDSSLPQIVEASTLYGMPYSQDLTNLGAVPEEFGTFSSQELPAEGNAELVENTEFRMYQSEPDGKKSIGTSILTAPNLVWLQLPTVCLEDVLAPAEYRFRWKSYYQDPSTQELQNYEGQARVYILVSPDKAFSANEIVDTLHLNDTQAQWQDAVIDLSAFSRHVNIALLKDNPQIDYDIDPRSYFVLDSLRAEYTGDIPCFGVENIRQYGLQGTQITLSWTGSSLEYGIYLNNTTTGEIDSIYTTETEYTITNLEPGCVYEYSIQSFCEDGHRSPGPVASDPMYWFETNDICAAPTGFSIIDSTWQTVTITGHSQADKQIHVWACDTERYPRLDYYFGPWYAHSDTVTISGIYEELHVAYNVAIRSTCSAAAGDTSEWTETLVFTTPMPQCGAPTNLQSQVSAHSADLSWTAGAENDYFQLMYRPVSSSAFDTTDVYRTTYTLQDLDERTAYVWQLQGICDDLLASPLATAEFTTEGSGNETAAESGFTVRSVDGRICILNPGLLPMDRVEVFDASGRLLYSQDVQTTDNLLLPEIEAAPGLKILRIFSGNGSVTFKIPLL</sequence>
<feature type="domain" description="Fibronectin type-III" evidence="3">
    <location>
        <begin position="968"/>
        <end position="1057"/>
    </location>
</feature>
<dbReference type="PANTHER" id="PTHR13817:SF166">
    <property type="entry name" value="NEURONAL IGCAM-RELATED"/>
    <property type="match status" value="1"/>
</dbReference>
<dbReference type="InterPro" id="IPR050964">
    <property type="entry name" value="Striated_Muscle_Regulatory"/>
</dbReference>
<name>A0A9D9DU13_9BACT</name>
<reference evidence="4" key="2">
    <citation type="journal article" date="2021" name="PeerJ">
        <title>Extensive microbial diversity within the chicken gut microbiome revealed by metagenomics and culture.</title>
        <authorList>
            <person name="Gilroy R."/>
            <person name="Ravi A."/>
            <person name="Getino M."/>
            <person name="Pursley I."/>
            <person name="Horton D.L."/>
            <person name="Alikhan N.F."/>
            <person name="Baker D."/>
            <person name="Gharbi K."/>
            <person name="Hall N."/>
            <person name="Watson M."/>
            <person name="Adriaenssens E.M."/>
            <person name="Foster-Nyarko E."/>
            <person name="Jarju S."/>
            <person name="Secka A."/>
            <person name="Antonio M."/>
            <person name="Oren A."/>
            <person name="Chaudhuri R.R."/>
            <person name="La Ragione R."/>
            <person name="Hildebrand F."/>
            <person name="Pallen M.J."/>
        </authorList>
    </citation>
    <scope>NUCLEOTIDE SEQUENCE</scope>
    <source>
        <strain evidence="4">2889</strain>
    </source>
</reference>
<evidence type="ECO:0000256" key="1">
    <source>
        <dbReference type="ARBA" id="ARBA00022737"/>
    </source>
</evidence>
<evidence type="ECO:0000256" key="2">
    <source>
        <dbReference type="SAM" id="MobiDB-lite"/>
    </source>
</evidence>
<evidence type="ECO:0000313" key="4">
    <source>
        <dbReference type="EMBL" id="MBO8433631.1"/>
    </source>
</evidence>
<organism evidence="4 5">
    <name type="scientific">Candidatus Pullibacteroides excrementavium</name>
    <dbReference type="NCBI Taxonomy" id="2840905"/>
    <lineage>
        <taxon>Bacteria</taxon>
        <taxon>Pseudomonadati</taxon>
        <taxon>Bacteroidota</taxon>
        <taxon>Bacteroidia</taxon>
        <taxon>Bacteroidales</taxon>
        <taxon>Candidatus Pullibacteroides</taxon>
    </lineage>
</organism>
<feature type="non-terminal residue" evidence="4">
    <location>
        <position position="1"/>
    </location>
</feature>
<dbReference type="InterPro" id="IPR036116">
    <property type="entry name" value="FN3_sf"/>
</dbReference>
<feature type="domain" description="Fibronectin type-III" evidence="3">
    <location>
        <begin position="685"/>
        <end position="782"/>
    </location>
</feature>
<dbReference type="CDD" id="cd00063">
    <property type="entry name" value="FN3"/>
    <property type="match status" value="1"/>
</dbReference>
<protein>
    <recommendedName>
        <fullName evidence="3">Fibronectin type-III domain-containing protein</fullName>
    </recommendedName>
</protein>
<dbReference type="InterPro" id="IPR003961">
    <property type="entry name" value="FN3_dom"/>
</dbReference>
<dbReference type="Proteomes" id="UP000823612">
    <property type="component" value="Unassembled WGS sequence"/>
</dbReference>
<dbReference type="SUPFAM" id="SSF49265">
    <property type="entry name" value="Fibronectin type III"/>
    <property type="match status" value="2"/>
</dbReference>
<dbReference type="PROSITE" id="PS50853">
    <property type="entry name" value="FN3"/>
    <property type="match status" value="3"/>
</dbReference>
<dbReference type="InterPro" id="IPR013783">
    <property type="entry name" value="Ig-like_fold"/>
</dbReference>
<gene>
    <name evidence="4" type="ORF">IAB08_10135</name>
</gene>
<dbReference type="Gene3D" id="2.60.40.10">
    <property type="entry name" value="Immunoglobulins"/>
    <property type="match status" value="3"/>
</dbReference>